<dbReference type="AlphaFoldDB" id="A0A344TRA9"/>
<keyword evidence="4" id="KW-1185">Reference proteome</keyword>
<accession>A0A344TRA9</accession>
<gene>
    <name evidence="3" type="ORF">DR864_27300</name>
</gene>
<comment type="similarity">
    <text evidence="1">Belongs to the peptidase S49 family.</text>
</comment>
<sequence length="273" mass="29575">MKPIIAHVIGEHLQSFNSVAGQGPTWADPLRVTGLVLQGLTREQSWNQYFTEYYSTNQKVLVLPIEGPLSRAGYYTPGYEWLAALLNSAAQDERYVGAVLKTNTGGGTADGAPILAAAVENFPKPILNWTNYCASAGVLVTAHADEQWMEDSSTSQMGSVGTILFYQNYAESLKQQGIKWEIIRAQKSPDKARINPLEELTTEARAELQAVVDAAQKEFEGIVKRGRMGKVKSEALTGKMFGPKDAIAVGLADRTGSLAQAINRVATLAKGTK</sequence>
<dbReference type="Gene3D" id="3.90.226.10">
    <property type="entry name" value="2-enoyl-CoA Hydratase, Chain A, domain 1"/>
    <property type="match status" value="1"/>
</dbReference>
<reference evidence="3 4" key="1">
    <citation type="submission" date="2018-07" db="EMBL/GenBank/DDBJ databases">
        <title>Genome sequencing of Runella.</title>
        <authorList>
            <person name="Baek M.-G."/>
            <person name="Yi H."/>
        </authorList>
    </citation>
    <scope>NUCLEOTIDE SEQUENCE [LARGE SCALE GENOMIC DNA]</scope>
    <source>
        <strain evidence="3 4">HYN0085</strain>
    </source>
</reference>
<evidence type="ECO:0000313" key="4">
    <source>
        <dbReference type="Proteomes" id="UP000251993"/>
    </source>
</evidence>
<dbReference type="EMBL" id="CP030850">
    <property type="protein sequence ID" value="AXE21180.1"/>
    <property type="molecule type" value="Genomic_DNA"/>
</dbReference>
<dbReference type="PANTHER" id="PTHR42987:SF4">
    <property type="entry name" value="PROTEASE SOHB-RELATED"/>
    <property type="match status" value="1"/>
</dbReference>
<organism evidence="3 4">
    <name type="scientific">Runella rosea</name>
    <dbReference type="NCBI Taxonomy" id="2259595"/>
    <lineage>
        <taxon>Bacteria</taxon>
        <taxon>Pseudomonadati</taxon>
        <taxon>Bacteroidota</taxon>
        <taxon>Cytophagia</taxon>
        <taxon>Cytophagales</taxon>
        <taxon>Spirosomataceae</taxon>
        <taxon>Runella</taxon>
    </lineage>
</organism>
<dbReference type="PANTHER" id="PTHR42987">
    <property type="entry name" value="PEPTIDASE S49"/>
    <property type="match status" value="1"/>
</dbReference>
<evidence type="ECO:0000259" key="2">
    <source>
        <dbReference type="Pfam" id="PF01343"/>
    </source>
</evidence>
<dbReference type="InterPro" id="IPR002142">
    <property type="entry name" value="Peptidase_S49"/>
</dbReference>
<evidence type="ECO:0000313" key="3">
    <source>
        <dbReference type="EMBL" id="AXE21180.1"/>
    </source>
</evidence>
<dbReference type="Pfam" id="PF01343">
    <property type="entry name" value="Peptidase_S49"/>
    <property type="match status" value="1"/>
</dbReference>
<dbReference type="OrthoDB" id="1490107at2"/>
<dbReference type="SUPFAM" id="SSF52096">
    <property type="entry name" value="ClpP/crotonase"/>
    <property type="match status" value="1"/>
</dbReference>
<dbReference type="Gene3D" id="6.20.330.10">
    <property type="match status" value="1"/>
</dbReference>
<feature type="domain" description="Peptidase S49" evidence="2">
    <location>
        <begin position="124"/>
        <end position="270"/>
    </location>
</feature>
<proteinExistence type="inferred from homology"/>
<name>A0A344TRA9_9BACT</name>
<dbReference type="GO" id="GO:0006508">
    <property type="term" value="P:proteolysis"/>
    <property type="evidence" value="ECO:0007669"/>
    <property type="project" value="InterPro"/>
</dbReference>
<evidence type="ECO:0000256" key="1">
    <source>
        <dbReference type="ARBA" id="ARBA00008683"/>
    </source>
</evidence>
<dbReference type="KEGG" id="run:DR864_27300"/>
<dbReference type="InterPro" id="IPR029045">
    <property type="entry name" value="ClpP/crotonase-like_dom_sf"/>
</dbReference>
<dbReference type="GO" id="GO:0008233">
    <property type="term" value="F:peptidase activity"/>
    <property type="evidence" value="ECO:0007669"/>
    <property type="project" value="InterPro"/>
</dbReference>
<dbReference type="Proteomes" id="UP000251993">
    <property type="component" value="Chromosome"/>
</dbReference>
<dbReference type="RefSeq" id="WP_114069941.1">
    <property type="nucleotide sequence ID" value="NZ_CP030850.1"/>
</dbReference>
<protein>
    <recommendedName>
        <fullName evidence="2">Peptidase S49 domain-containing protein</fullName>
    </recommendedName>
</protein>